<keyword evidence="2" id="KW-1185">Reference proteome</keyword>
<name>A0A095UFX6_9GAMM</name>
<gene>
    <name evidence="1" type="ORF">Y5S_03738</name>
</gene>
<accession>A0A095UFX6</accession>
<dbReference type="STRING" id="1177154.Y5S_03738"/>
<proteinExistence type="predicted"/>
<dbReference type="EMBL" id="ARXV01000025">
    <property type="protein sequence ID" value="KGD61400.1"/>
    <property type="molecule type" value="Genomic_DNA"/>
</dbReference>
<organism evidence="1 2">
    <name type="scientific">Alcanivorax nanhaiticus</name>
    <dbReference type="NCBI Taxonomy" id="1177154"/>
    <lineage>
        <taxon>Bacteria</taxon>
        <taxon>Pseudomonadati</taxon>
        <taxon>Pseudomonadota</taxon>
        <taxon>Gammaproteobacteria</taxon>
        <taxon>Oceanospirillales</taxon>
        <taxon>Alcanivoracaceae</taxon>
        <taxon>Alcanivorax</taxon>
    </lineage>
</organism>
<reference evidence="1 2" key="1">
    <citation type="submission" date="2012-09" db="EMBL/GenBank/DDBJ databases">
        <title>Genome Sequence of alkane-degrading Bacterium Alcanivorax sp. 19-m-6.</title>
        <authorList>
            <person name="Lai Q."/>
            <person name="Shao Z."/>
        </authorList>
    </citation>
    <scope>NUCLEOTIDE SEQUENCE [LARGE SCALE GENOMIC DNA]</scope>
    <source>
        <strain evidence="1 2">19-m-6</strain>
    </source>
</reference>
<dbReference type="PATRIC" id="fig|1177154.3.peg.3739"/>
<dbReference type="RefSeq" id="WP_035235422.1">
    <property type="nucleotide sequence ID" value="NZ_ARXV01000025.1"/>
</dbReference>
<evidence type="ECO:0000313" key="1">
    <source>
        <dbReference type="EMBL" id="KGD61400.1"/>
    </source>
</evidence>
<protein>
    <submittedName>
        <fullName evidence="1">Uncharacterized protein</fullName>
    </submittedName>
</protein>
<comment type="caution">
    <text evidence="1">The sequence shown here is derived from an EMBL/GenBank/DDBJ whole genome shotgun (WGS) entry which is preliminary data.</text>
</comment>
<evidence type="ECO:0000313" key="2">
    <source>
        <dbReference type="Proteomes" id="UP000029444"/>
    </source>
</evidence>
<sequence length="82" mass="8860">MEIRIGPNYQQGVAAAAKALEESLTNGVIQGEECYNATITLINVALQSTETDAATRAKLEEAAQTIHHLMVPHNDKHHGPLN</sequence>
<dbReference type="AlphaFoldDB" id="A0A095UFX6"/>
<dbReference type="Proteomes" id="UP000029444">
    <property type="component" value="Unassembled WGS sequence"/>
</dbReference>